<dbReference type="PANTHER" id="PTHR35115:SF1">
    <property type="entry name" value="PROTEIN IN CHLOROPLAST ATPASE BIOGENESIS, CHLOROPLASTIC"/>
    <property type="match status" value="1"/>
</dbReference>
<protein>
    <recommendedName>
        <fullName evidence="4">Transaldolase</fullName>
    </recommendedName>
</protein>
<evidence type="ECO:0000313" key="2">
    <source>
        <dbReference type="EMBL" id="GMI20863.1"/>
    </source>
</evidence>
<dbReference type="EMBL" id="BRYB01000029">
    <property type="protein sequence ID" value="GMI20863.1"/>
    <property type="molecule type" value="Genomic_DNA"/>
</dbReference>
<dbReference type="PANTHER" id="PTHR35115">
    <property type="entry name" value="CYCLIN DELTA-3"/>
    <property type="match status" value="1"/>
</dbReference>
<dbReference type="InterPro" id="IPR045287">
    <property type="entry name" value="PAB"/>
</dbReference>
<gene>
    <name evidence="2" type="ORF">TeGR_g6234</name>
</gene>
<sequence>MLKEIVLINKFADAGVLPPLSSLLLPNPELSSPPSPDTSAPAPFPPPQPKLHPLCTPILSCPSSSLHLCELTTPTGSGLVLTAPNAPVSPVANSISAFLMRTLAEQEFAGTLDQSLVDLYNGWKPAGSAVYTVGDIEKLRRFGVEKYCLLRVGPFADLYTNLALGKLAALEGCAPSPEQETDILASCEVLNAKLSLSFGSTLLFNSRVLASLASRGDEARDIARTITKADAGIWGVGVSKGDVHSMCRNSLSLPASVPDADALAQFREWYGNVKATESAQSEAAERQQEEKKTERDIAIEKANEIMERVVLEGGGECDWAGCREALGAVYEEGGLGFFAKVVRG</sequence>
<keyword evidence="3" id="KW-1185">Reference proteome</keyword>
<organism evidence="2 3">
    <name type="scientific">Tetraparma gracilis</name>
    <dbReference type="NCBI Taxonomy" id="2962635"/>
    <lineage>
        <taxon>Eukaryota</taxon>
        <taxon>Sar</taxon>
        <taxon>Stramenopiles</taxon>
        <taxon>Ochrophyta</taxon>
        <taxon>Bolidophyceae</taxon>
        <taxon>Parmales</taxon>
        <taxon>Triparmaceae</taxon>
        <taxon>Tetraparma</taxon>
    </lineage>
</organism>
<accession>A0ABQ6M742</accession>
<dbReference type="Proteomes" id="UP001165060">
    <property type="component" value="Unassembled WGS sequence"/>
</dbReference>
<evidence type="ECO:0000313" key="3">
    <source>
        <dbReference type="Proteomes" id="UP001165060"/>
    </source>
</evidence>
<comment type="caution">
    <text evidence="2">The sequence shown here is derived from an EMBL/GenBank/DDBJ whole genome shotgun (WGS) entry which is preliminary data.</text>
</comment>
<evidence type="ECO:0008006" key="4">
    <source>
        <dbReference type="Google" id="ProtNLM"/>
    </source>
</evidence>
<name>A0ABQ6M742_9STRA</name>
<evidence type="ECO:0000256" key="1">
    <source>
        <dbReference type="SAM" id="MobiDB-lite"/>
    </source>
</evidence>
<feature type="region of interest" description="Disordered" evidence="1">
    <location>
        <begin position="28"/>
        <end position="47"/>
    </location>
</feature>
<reference evidence="2 3" key="1">
    <citation type="journal article" date="2023" name="Commun. Biol.">
        <title>Genome analysis of Parmales, the sister group of diatoms, reveals the evolutionary specialization of diatoms from phago-mixotrophs to photoautotrophs.</title>
        <authorList>
            <person name="Ban H."/>
            <person name="Sato S."/>
            <person name="Yoshikawa S."/>
            <person name="Yamada K."/>
            <person name="Nakamura Y."/>
            <person name="Ichinomiya M."/>
            <person name="Sato N."/>
            <person name="Blanc-Mathieu R."/>
            <person name="Endo H."/>
            <person name="Kuwata A."/>
            <person name="Ogata H."/>
        </authorList>
    </citation>
    <scope>NUCLEOTIDE SEQUENCE [LARGE SCALE GENOMIC DNA]</scope>
</reference>
<proteinExistence type="predicted"/>
<feature type="compositionally biased region" description="Pro residues" evidence="1">
    <location>
        <begin position="31"/>
        <end position="47"/>
    </location>
</feature>